<evidence type="ECO:0000313" key="3">
    <source>
        <dbReference type="Proteomes" id="UP000237632"/>
    </source>
</evidence>
<feature type="transmembrane region" description="Helical" evidence="1">
    <location>
        <begin position="76"/>
        <end position="102"/>
    </location>
</feature>
<name>A0AA45BE36_BURVI</name>
<keyword evidence="1" id="KW-0472">Membrane</keyword>
<feature type="transmembrane region" description="Helical" evidence="1">
    <location>
        <begin position="29"/>
        <end position="49"/>
    </location>
</feature>
<gene>
    <name evidence="2" type="ORF">C6T65_12090</name>
</gene>
<keyword evidence="1" id="KW-1133">Transmembrane helix</keyword>
<proteinExistence type="predicted"/>
<evidence type="ECO:0000256" key="1">
    <source>
        <dbReference type="SAM" id="Phobius"/>
    </source>
</evidence>
<evidence type="ECO:0000313" key="2">
    <source>
        <dbReference type="EMBL" id="PRH42088.1"/>
    </source>
</evidence>
<accession>A0AA45BE36</accession>
<dbReference type="EMBL" id="PVHK01000087">
    <property type="protein sequence ID" value="PRH42088.1"/>
    <property type="molecule type" value="Genomic_DNA"/>
</dbReference>
<dbReference type="AlphaFoldDB" id="A0AA45BE36"/>
<organism evidence="2 3">
    <name type="scientific">Burkholderia vietnamiensis</name>
    <dbReference type="NCBI Taxonomy" id="60552"/>
    <lineage>
        <taxon>Bacteria</taxon>
        <taxon>Pseudomonadati</taxon>
        <taxon>Pseudomonadota</taxon>
        <taxon>Betaproteobacteria</taxon>
        <taxon>Burkholderiales</taxon>
        <taxon>Burkholderiaceae</taxon>
        <taxon>Burkholderia</taxon>
        <taxon>Burkholderia cepacia complex</taxon>
    </lineage>
</organism>
<reference evidence="2 3" key="1">
    <citation type="submission" date="2018-03" db="EMBL/GenBank/DDBJ databases">
        <authorList>
            <person name="Nguyen K."/>
            <person name="Fouts D."/>
            <person name="Sutton G."/>
        </authorList>
    </citation>
    <scope>NUCLEOTIDE SEQUENCE [LARGE SCALE GENOMIC DNA]</scope>
    <source>
        <strain evidence="2 3">AU3578</strain>
    </source>
</reference>
<feature type="transmembrane region" description="Helical" evidence="1">
    <location>
        <begin position="147"/>
        <end position="168"/>
    </location>
</feature>
<comment type="caution">
    <text evidence="2">The sequence shown here is derived from an EMBL/GenBank/DDBJ whole genome shotgun (WGS) entry which is preliminary data.</text>
</comment>
<protein>
    <submittedName>
        <fullName evidence="2">Uncharacterized protein</fullName>
    </submittedName>
</protein>
<dbReference type="Proteomes" id="UP000237632">
    <property type="component" value="Unassembled WGS sequence"/>
</dbReference>
<keyword evidence="1" id="KW-0812">Transmembrane</keyword>
<sequence length="272" mass="29360">MKTSVNTTWRHRRTSNVKEPGGAGKLNGVAIAIMTALGAALPAGLLYCVGRATRSGLLLTWGLDPELLPLGRIETIYGGLGAGLTAVLTAVATLVLLALYVIPVYGLNRLIATQLRQRRDRKGRPATKRVASARSMPQWIERGVTRAMLFASVSSLSVMCFFALQWYAERSGIGAALEQREAMTTCDPEQLPFPRFKPVVIQRGIGSTTERYAGFTITCASTGCAVYDPFRQIAQFVPRDGLVRFDTATVDQVCHPATRNAAAKAAVPAARH</sequence>